<sequence length="336" mass="36201">MKTFAERNPIVIAVVGLLTLALALTATFFAEDLPVIGGGTTYRAVFKESGGLREGNEVRVAGVKVGEVTDITLEGRTVVVAFRVGDAWIGDRSTADIKIKTMLGQKFLSIDPLGDHELDPDRAIPVERTTEPFDVTDALSGLSDTIGEIDTDQMAQSFEALSTAFADTPAEVRGTVEGLSRLARVISSRDDELDTLLDNTAQVSGLLADRRDEIGKLITDGSKLLEELAGRREAIGSMLRGTRDLARQLDGLVSDNEATLRPALTELDRVAGILDQHQDDLDKAARMLGPYYRLLASSLGNGPWVDTYLCGLFDESGAPELDAQAPRDCQPRGEGR</sequence>
<dbReference type="Pfam" id="PF11887">
    <property type="entry name" value="Mce4_CUP1"/>
    <property type="match status" value="1"/>
</dbReference>
<evidence type="ECO:0000313" key="3">
    <source>
        <dbReference type="EMBL" id="MFB9314518.1"/>
    </source>
</evidence>
<dbReference type="PANTHER" id="PTHR33371:SF18">
    <property type="entry name" value="MCE-FAMILY PROTEIN MCE3C"/>
    <property type="match status" value="1"/>
</dbReference>
<dbReference type="Pfam" id="PF02470">
    <property type="entry name" value="MlaD"/>
    <property type="match status" value="1"/>
</dbReference>
<dbReference type="PRINTS" id="PR01782">
    <property type="entry name" value="MCEVIRFACTOR"/>
</dbReference>
<dbReference type="Proteomes" id="UP001589750">
    <property type="component" value="Unassembled WGS sequence"/>
</dbReference>
<name>A0ABV5KEG4_9ACTN</name>
<dbReference type="RefSeq" id="WP_140010168.1">
    <property type="nucleotide sequence ID" value="NZ_JBHMDG010000021.1"/>
</dbReference>
<organism evidence="3 4">
    <name type="scientific">Nocardioides plantarum</name>
    <dbReference type="NCBI Taxonomy" id="29299"/>
    <lineage>
        <taxon>Bacteria</taxon>
        <taxon>Bacillati</taxon>
        <taxon>Actinomycetota</taxon>
        <taxon>Actinomycetes</taxon>
        <taxon>Propionibacteriales</taxon>
        <taxon>Nocardioidaceae</taxon>
        <taxon>Nocardioides</taxon>
    </lineage>
</organism>
<dbReference type="NCBIfam" id="TIGR00996">
    <property type="entry name" value="Mtu_fam_mce"/>
    <property type="match status" value="1"/>
</dbReference>
<accession>A0ABV5KEG4</accession>
<gene>
    <name evidence="3" type="ORF">ACFFRI_15785</name>
</gene>
<feature type="domain" description="Mammalian cell entry C-terminal" evidence="2">
    <location>
        <begin position="116"/>
        <end position="285"/>
    </location>
</feature>
<proteinExistence type="predicted"/>
<dbReference type="InterPro" id="IPR052336">
    <property type="entry name" value="MlaD_Phospholipid_Transporter"/>
</dbReference>
<dbReference type="PANTHER" id="PTHR33371">
    <property type="entry name" value="INTERMEMBRANE PHOSPHOLIPID TRANSPORT SYSTEM BINDING PROTEIN MLAD-RELATED"/>
    <property type="match status" value="1"/>
</dbReference>
<keyword evidence="4" id="KW-1185">Reference proteome</keyword>
<evidence type="ECO:0000259" key="1">
    <source>
        <dbReference type="Pfam" id="PF02470"/>
    </source>
</evidence>
<dbReference type="InterPro" id="IPR005693">
    <property type="entry name" value="Mce"/>
</dbReference>
<protein>
    <submittedName>
        <fullName evidence="3">MCE family protein</fullName>
    </submittedName>
</protein>
<dbReference type="InterPro" id="IPR003399">
    <property type="entry name" value="Mce/MlaD"/>
</dbReference>
<feature type="domain" description="Mce/MlaD" evidence="1">
    <location>
        <begin position="39"/>
        <end position="112"/>
    </location>
</feature>
<dbReference type="EMBL" id="JBHMDG010000021">
    <property type="protein sequence ID" value="MFB9314518.1"/>
    <property type="molecule type" value="Genomic_DNA"/>
</dbReference>
<reference evidence="3 4" key="1">
    <citation type="submission" date="2024-09" db="EMBL/GenBank/DDBJ databases">
        <authorList>
            <person name="Sun Q."/>
            <person name="Mori K."/>
        </authorList>
    </citation>
    <scope>NUCLEOTIDE SEQUENCE [LARGE SCALE GENOMIC DNA]</scope>
    <source>
        <strain evidence="3 4">JCM 9626</strain>
    </source>
</reference>
<comment type="caution">
    <text evidence="3">The sequence shown here is derived from an EMBL/GenBank/DDBJ whole genome shotgun (WGS) entry which is preliminary data.</text>
</comment>
<dbReference type="InterPro" id="IPR024516">
    <property type="entry name" value="Mce_C"/>
</dbReference>
<evidence type="ECO:0000313" key="4">
    <source>
        <dbReference type="Proteomes" id="UP001589750"/>
    </source>
</evidence>
<evidence type="ECO:0000259" key="2">
    <source>
        <dbReference type="Pfam" id="PF11887"/>
    </source>
</evidence>